<dbReference type="GO" id="GO:0003677">
    <property type="term" value="F:DNA binding"/>
    <property type="evidence" value="ECO:0007669"/>
    <property type="project" value="UniProtKB-KW"/>
</dbReference>
<evidence type="ECO:0000256" key="1">
    <source>
        <dbReference type="ARBA" id="ARBA00023015"/>
    </source>
</evidence>
<dbReference type="Pfam" id="PF07729">
    <property type="entry name" value="FCD"/>
    <property type="match status" value="1"/>
</dbReference>
<dbReference type="CDD" id="cd07377">
    <property type="entry name" value="WHTH_GntR"/>
    <property type="match status" value="1"/>
</dbReference>
<dbReference type="SMART" id="SM00345">
    <property type="entry name" value="HTH_GNTR"/>
    <property type="match status" value="1"/>
</dbReference>
<dbReference type="OrthoDB" id="8680240at2"/>
<evidence type="ECO:0000256" key="2">
    <source>
        <dbReference type="ARBA" id="ARBA00023125"/>
    </source>
</evidence>
<dbReference type="Gene3D" id="1.10.10.10">
    <property type="entry name" value="Winged helix-like DNA-binding domain superfamily/Winged helix DNA-binding domain"/>
    <property type="match status" value="1"/>
</dbReference>
<keyword evidence="2" id="KW-0238">DNA-binding</keyword>
<dbReference type="RefSeq" id="WP_132488535.1">
    <property type="nucleotide sequence ID" value="NZ_SMKW01000032.1"/>
</dbReference>
<keyword evidence="3" id="KW-0804">Transcription</keyword>
<dbReference type="PROSITE" id="PS50949">
    <property type="entry name" value="HTH_GNTR"/>
    <property type="match status" value="1"/>
</dbReference>
<dbReference type="EMBL" id="SMKW01000032">
    <property type="protein sequence ID" value="TDD47928.1"/>
    <property type="molecule type" value="Genomic_DNA"/>
</dbReference>
<dbReference type="InterPro" id="IPR036390">
    <property type="entry name" value="WH_DNA-bd_sf"/>
</dbReference>
<name>A0A4R4YRP6_9PSEU</name>
<reference evidence="5 6" key="1">
    <citation type="submission" date="2019-03" db="EMBL/GenBank/DDBJ databases">
        <title>Draft genome sequences of novel Actinobacteria.</title>
        <authorList>
            <person name="Sahin N."/>
            <person name="Ay H."/>
            <person name="Saygin H."/>
        </authorList>
    </citation>
    <scope>NUCLEOTIDE SEQUENCE [LARGE SCALE GENOMIC DNA]</scope>
    <source>
        <strain evidence="5 6">7K502</strain>
    </source>
</reference>
<dbReference type="Proteomes" id="UP000294947">
    <property type="component" value="Unassembled WGS sequence"/>
</dbReference>
<dbReference type="SMART" id="SM00895">
    <property type="entry name" value="FCD"/>
    <property type="match status" value="1"/>
</dbReference>
<dbReference type="InterPro" id="IPR036388">
    <property type="entry name" value="WH-like_DNA-bd_sf"/>
</dbReference>
<dbReference type="PANTHER" id="PTHR43537">
    <property type="entry name" value="TRANSCRIPTIONAL REGULATOR, GNTR FAMILY"/>
    <property type="match status" value="1"/>
</dbReference>
<dbReference type="Gene3D" id="1.20.120.530">
    <property type="entry name" value="GntR ligand-binding domain-like"/>
    <property type="match status" value="1"/>
</dbReference>
<organism evidence="5 6">
    <name type="scientific">Saccharopolyspora elongata</name>
    <dbReference type="NCBI Taxonomy" id="2530387"/>
    <lineage>
        <taxon>Bacteria</taxon>
        <taxon>Bacillati</taxon>
        <taxon>Actinomycetota</taxon>
        <taxon>Actinomycetes</taxon>
        <taxon>Pseudonocardiales</taxon>
        <taxon>Pseudonocardiaceae</taxon>
        <taxon>Saccharopolyspora</taxon>
    </lineage>
</organism>
<dbReference type="InterPro" id="IPR008920">
    <property type="entry name" value="TF_FadR/GntR_C"/>
</dbReference>
<dbReference type="Pfam" id="PF00392">
    <property type="entry name" value="GntR"/>
    <property type="match status" value="1"/>
</dbReference>
<evidence type="ECO:0000256" key="3">
    <source>
        <dbReference type="ARBA" id="ARBA00023163"/>
    </source>
</evidence>
<comment type="caution">
    <text evidence="5">The sequence shown here is derived from an EMBL/GenBank/DDBJ whole genome shotgun (WGS) entry which is preliminary data.</text>
</comment>
<accession>A0A4R4YRP6</accession>
<dbReference type="GO" id="GO:0003700">
    <property type="term" value="F:DNA-binding transcription factor activity"/>
    <property type="evidence" value="ECO:0007669"/>
    <property type="project" value="InterPro"/>
</dbReference>
<sequence length="230" mass="24648">MTGPAATDRRQGPDLGPSTAVRAADEIRRRIFAGEYAPGDRLRERDLSEALSISRIPVREALARLEADGFVVASPRRGATVRALTLKDVDELFDLRLSLEVMAARRAAEAVAAGGGGTRLRELMDAAEDATRRGDADEIPAANTALHAEIVAMTGNRMLENALKPSLGLMQWLFTMTSDRDMRVQCAEHKDICQAIYAGNADLAAALAFSHIELGRAPSLASLADVLPAT</sequence>
<evidence type="ECO:0000313" key="6">
    <source>
        <dbReference type="Proteomes" id="UP000294947"/>
    </source>
</evidence>
<evidence type="ECO:0000313" key="5">
    <source>
        <dbReference type="EMBL" id="TDD47928.1"/>
    </source>
</evidence>
<protein>
    <submittedName>
        <fullName evidence="5">GntR family transcriptional regulator</fullName>
    </submittedName>
</protein>
<proteinExistence type="predicted"/>
<evidence type="ECO:0000259" key="4">
    <source>
        <dbReference type="PROSITE" id="PS50949"/>
    </source>
</evidence>
<dbReference type="SUPFAM" id="SSF46785">
    <property type="entry name" value="Winged helix' DNA-binding domain"/>
    <property type="match status" value="1"/>
</dbReference>
<dbReference type="PANTHER" id="PTHR43537:SF24">
    <property type="entry name" value="GLUCONATE OPERON TRANSCRIPTIONAL REPRESSOR"/>
    <property type="match status" value="1"/>
</dbReference>
<dbReference type="InterPro" id="IPR000524">
    <property type="entry name" value="Tscrpt_reg_HTH_GntR"/>
</dbReference>
<gene>
    <name evidence="5" type="ORF">E1288_23540</name>
</gene>
<feature type="domain" description="HTH gntR-type" evidence="4">
    <location>
        <begin position="17"/>
        <end position="84"/>
    </location>
</feature>
<keyword evidence="1" id="KW-0805">Transcription regulation</keyword>
<dbReference type="PRINTS" id="PR00035">
    <property type="entry name" value="HTHGNTR"/>
</dbReference>
<dbReference type="SUPFAM" id="SSF48008">
    <property type="entry name" value="GntR ligand-binding domain-like"/>
    <property type="match status" value="1"/>
</dbReference>
<dbReference type="AlphaFoldDB" id="A0A4R4YRP6"/>
<keyword evidence="6" id="KW-1185">Reference proteome</keyword>
<dbReference type="InterPro" id="IPR011711">
    <property type="entry name" value="GntR_C"/>
</dbReference>